<feature type="transmembrane region" description="Helical" evidence="6">
    <location>
        <begin position="141"/>
        <end position="162"/>
    </location>
</feature>
<protein>
    <recommendedName>
        <fullName evidence="8">Flippase-like domain-containing protein</fullName>
    </recommendedName>
</protein>
<keyword evidence="4 6" id="KW-1133">Transmembrane helix</keyword>
<dbReference type="PANTHER" id="PTHR39087:SF2">
    <property type="entry name" value="UPF0104 MEMBRANE PROTEIN MJ1595"/>
    <property type="match status" value="1"/>
</dbReference>
<gene>
    <name evidence="7" type="ORF">METZ01_LOCUS425600</name>
</gene>
<dbReference type="PANTHER" id="PTHR39087">
    <property type="entry name" value="UPF0104 MEMBRANE PROTEIN MJ1595"/>
    <property type="match status" value="1"/>
</dbReference>
<organism evidence="7">
    <name type="scientific">marine metagenome</name>
    <dbReference type="NCBI Taxonomy" id="408172"/>
    <lineage>
        <taxon>unclassified sequences</taxon>
        <taxon>metagenomes</taxon>
        <taxon>ecological metagenomes</taxon>
    </lineage>
</organism>
<evidence type="ECO:0000256" key="4">
    <source>
        <dbReference type="ARBA" id="ARBA00022989"/>
    </source>
</evidence>
<feature type="non-terminal residue" evidence="7">
    <location>
        <position position="1"/>
    </location>
</feature>
<evidence type="ECO:0000256" key="6">
    <source>
        <dbReference type="SAM" id="Phobius"/>
    </source>
</evidence>
<sequence length="264" mass="28834">RWKLLFFNARISVVRLFLIENIGLGVNNLVPLRIASEVTQLALLTLRDNIERGMSLATLGMTRILDIWASTVIVAIGLMLVPSASGLARYAIGGFVLSLLLLALVRFLSWNWNKSLLVQRIPVLGTLIQSVAGIEQRKSRLLASLAVSLGHWLLLGLSAWVVAVGMDLPVSLAQIILVILATILFATSVPALPGAIGTFEAAMVYVLGLFDIDRDLVFPYALTMHLMLFTPSTLIAVIFLPREGFGSIRKIPSMIQNLRDHAQA</sequence>
<evidence type="ECO:0000256" key="3">
    <source>
        <dbReference type="ARBA" id="ARBA00022692"/>
    </source>
</evidence>
<dbReference type="Pfam" id="PF03706">
    <property type="entry name" value="LPG_synthase_TM"/>
    <property type="match status" value="1"/>
</dbReference>
<name>A0A382XNV6_9ZZZZ</name>
<dbReference type="AlphaFoldDB" id="A0A382XNV6"/>
<keyword evidence="3 6" id="KW-0812">Transmembrane</keyword>
<feature type="transmembrane region" description="Helical" evidence="6">
    <location>
        <begin position="87"/>
        <end position="108"/>
    </location>
</feature>
<evidence type="ECO:0000256" key="5">
    <source>
        <dbReference type="ARBA" id="ARBA00023136"/>
    </source>
</evidence>
<dbReference type="EMBL" id="UINC01169286">
    <property type="protein sequence ID" value="SVD72746.1"/>
    <property type="molecule type" value="Genomic_DNA"/>
</dbReference>
<dbReference type="NCBIfam" id="TIGR00374">
    <property type="entry name" value="flippase-like domain"/>
    <property type="match status" value="1"/>
</dbReference>
<accession>A0A382XNV6</accession>
<evidence type="ECO:0000256" key="2">
    <source>
        <dbReference type="ARBA" id="ARBA00022475"/>
    </source>
</evidence>
<comment type="subcellular location">
    <subcellularLocation>
        <location evidence="1">Cell membrane</location>
        <topology evidence="1">Multi-pass membrane protein</topology>
    </subcellularLocation>
</comment>
<dbReference type="InterPro" id="IPR022791">
    <property type="entry name" value="L-PG_synthase/AglD"/>
</dbReference>
<proteinExistence type="predicted"/>
<keyword evidence="5 6" id="KW-0472">Membrane</keyword>
<evidence type="ECO:0008006" key="8">
    <source>
        <dbReference type="Google" id="ProtNLM"/>
    </source>
</evidence>
<feature type="transmembrane region" description="Helical" evidence="6">
    <location>
        <begin position="216"/>
        <end position="240"/>
    </location>
</feature>
<dbReference type="GO" id="GO:0005886">
    <property type="term" value="C:plasma membrane"/>
    <property type="evidence" value="ECO:0007669"/>
    <property type="project" value="UniProtKB-SubCell"/>
</dbReference>
<feature type="transmembrane region" description="Helical" evidence="6">
    <location>
        <begin position="64"/>
        <end position="81"/>
    </location>
</feature>
<reference evidence="7" key="1">
    <citation type="submission" date="2018-05" db="EMBL/GenBank/DDBJ databases">
        <authorList>
            <person name="Lanie J.A."/>
            <person name="Ng W.-L."/>
            <person name="Kazmierczak K.M."/>
            <person name="Andrzejewski T.M."/>
            <person name="Davidsen T.M."/>
            <person name="Wayne K.J."/>
            <person name="Tettelin H."/>
            <person name="Glass J.I."/>
            <person name="Rusch D."/>
            <person name="Podicherti R."/>
            <person name="Tsui H.-C.T."/>
            <person name="Winkler M.E."/>
        </authorList>
    </citation>
    <scope>NUCLEOTIDE SEQUENCE</scope>
</reference>
<keyword evidence="2" id="KW-1003">Cell membrane</keyword>
<feature type="transmembrane region" description="Helical" evidence="6">
    <location>
        <begin position="168"/>
        <end position="186"/>
    </location>
</feature>
<evidence type="ECO:0000256" key="1">
    <source>
        <dbReference type="ARBA" id="ARBA00004651"/>
    </source>
</evidence>
<evidence type="ECO:0000313" key="7">
    <source>
        <dbReference type="EMBL" id="SVD72746.1"/>
    </source>
</evidence>